<dbReference type="eggNOG" id="COG1131">
    <property type="taxonomic scope" value="Bacteria"/>
</dbReference>
<evidence type="ECO:0000313" key="8">
    <source>
        <dbReference type="Proteomes" id="UP000006854"/>
    </source>
</evidence>
<dbReference type="EMBL" id="FR845719">
    <property type="protein sequence ID" value="CCA59145.1"/>
    <property type="molecule type" value="Genomic_DNA"/>
</dbReference>
<feature type="domain" description="ABC transporter" evidence="6">
    <location>
        <begin position="1"/>
        <end position="222"/>
    </location>
</feature>
<feature type="compositionally biased region" description="Basic residues" evidence="4">
    <location>
        <begin position="318"/>
        <end position="338"/>
    </location>
</feature>
<dbReference type="InterPro" id="IPR051782">
    <property type="entry name" value="ABC_Transporter_VariousFunc"/>
</dbReference>
<dbReference type="PANTHER" id="PTHR42939:SF1">
    <property type="entry name" value="ABC TRANSPORTER ATP-BINDING PROTEIN ALBC-RELATED"/>
    <property type="match status" value="1"/>
</dbReference>
<keyword evidence="3 7" id="KW-0067">ATP-binding</keyword>
<dbReference type="GO" id="GO:0005524">
    <property type="term" value="F:ATP binding"/>
    <property type="evidence" value="ECO:0007669"/>
    <property type="project" value="UniProtKB-KW"/>
</dbReference>
<accession>F2RAS6</accession>
<evidence type="ECO:0000256" key="4">
    <source>
        <dbReference type="SAM" id="MobiDB-lite"/>
    </source>
</evidence>
<dbReference type="InterPro" id="IPR003439">
    <property type="entry name" value="ABC_transporter-like_ATP-bd"/>
</dbReference>
<keyword evidence="1" id="KW-0813">Transport</keyword>
<dbReference type="KEGG" id="sve:SVEN_5859"/>
<evidence type="ECO:0000313" key="7">
    <source>
        <dbReference type="EMBL" id="CCA59145.1"/>
    </source>
</evidence>
<dbReference type="InterPro" id="IPR027417">
    <property type="entry name" value="P-loop_NTPase"/>
</dbReference>
<feature type="transmembrane region" description="Helical" evidence="5">
    <location>
        <begin position="530"/>
        <end position="552"/>
    </location>
</feature>
<evidence type="ECO:0000256" key="1">
    <source>
        <dbReference type="ARBA" id="ARBA00022448"/>
    </source>
</evidence>
<feature type="transmembrane region" description="Helical" evidence="5">
    <location>
        <begin position="381"/>
        <end position="401"/>
    </location>
</feature>
<feature type="compositionally biased region" description="Basic and acidic residues" evidence="4">
    <location>
        <begin position="195"/>
        <end position="209"/>
    </location>
</feature>
<keyword evidence="5" id="KW-0812">Transmembrane</keyword>
<name>F2RAS6_STRVP</name>
<feature type="compositionally biased region" description="Pro residues" evidence="4">
    <location>
        <begin position="246"/>
        <end position="269"/>
    </location>
</feature>
<dbReference type="Pfam" id="PF00005">
    <property type="entry name" value="ABC_tran"/>
    <property type="match status" value="1"/>
</dbReference>
<feature type="transmembrane region" description="Helical" evidence="5">
    <location>
        <begin position="422"/>
        <end position="444"/>
    </location>
</feature>
<dbReference type="AlphaFoldDB" id="F2RAS6"/>
<feature type="compositionally biased region" description="Basic residues" evidence="4">
    <location>
        <begin position="285"/>
        <end position="310"/>
    </location>
</feature>
<protein>
    <submittedName>
        <fullName evidence="7">ABC transporter ATP-binding protein</fullName>
    </submittedName>
</protein>
<evidence type="ECO:0000256" key="3">
    <source>
        <dbReference type="ARBA" id="ARBA00022840"/>
    </source>
</evidence>
<feature type="transmembrane region" description="Helical" evidence="5">
    <location>
        <begin position="357"/>
        <end position="375"/>
    </location>
</feature>
<evidence type="ECO:0000259" key="6">
    <source>
        <dbReference type="PROSITE" id="PS50893"/>
    </source>
</evidence>
<keyword evidence="2" id="KW-0547">Nucleotide-binding</keyword>
<keyword evidence="8" id="KW-1185">Reference proteome</keyword>
<dbReference type="GO" id="GO:0016887">
    <property type="term" value="F:ATP hydrolysis activity"/>
    <property type="evidence" value="ECO:0007669"/>
    <property type="project" value="InterPro"/>
</dbReference>
<dbReference type="PATRIC" id="fig|953739.5.peg.1072"/>
<sequence>MRLERVGRRHGLRGRWILREVGLDLPAGALVRVVGTNGTGKSTLLRLVAGVDAPTEGRVTGRPPRTAYVPERFPVALPFTAADYLVHLGRVRGLGRAAARARAEEWLERFGAGEHARTAMAELSKGTSQKVAAAQALLAEPSLLVLDEAWTGLDTGARAELDAAVRGRLAAGATVVFVDHDPRRLAGEPSAVYEVRDGRVRERENHEPTRPAPGAPAGPAPGVPAGPGSRVPAGPGSGAPAGPGFRVPPTPAPRSATPPRPPNPAGPRPPRPDHRLRRPPPAPRRPPRRPGRRAGRRRPGVRRPHHRPHGGRGALGRAARRAPRRLLAHPSPRPRRRTRMTALLRYQTGLLLRSQRWLAPLLLYVAVLGVGISVGEPVLGALGLTAGALLPVTAWSVRICVTQEPPAARNVVAAAAGRGRAHLAALVTGTVLPVLVGGVAVLAVTATGNRRGVTALAAATAGLLAVLACALTGAAVGALVSRPFVRAPGWSLSALVLGSLLALVTTGSPAKHAMTALITGARTPIADPPWFAAAGAVLLAAVCAALACRATARLE</sequence>
<dbReference type="PANTHER" id="PTHR42939">
    <property type="entry name" value="ABC TRANSPORTER ATP-BINDING PROTEIN ALBC-RELATED"/>
    <property type="match status" value="1"/>
</dbReference>
<dbReference type="Proteomes" id="UP000006854">
    <property type="component" value="Chromosome"/>
</dbReference>
<keyword evidence="5" id="KW-1133">Transmembrane helix</keyword>
<dbReference type="STRING" id="953739.SVEN_5859"/>
<dbReference type="InterPro" id="IPR003593">
    <property type="entry name" value="AAA+_ATPase"/>
</dbReference>
<dbReference type="Gene3D" id="3.40.50.300">
    <property type="entry name" value="P-loop containing nucleotide triphosphate hydrolases"/>
    <property type="match status" value="1"/>
</dbReference>
<feature type="compositionally biased region" description="Pro residues" evidence="4">
    <location>
        <begin position="210"/>
        <end position="224"/>
    </location>
</feature>
<dbReference type="SUPFAM" id="SSF52540">
    <property type="entry name" value="P-loop containing nucleoside triphosphate hydrolases"/>
    <property type="match status" value="1"/>
</dbReference>
<evidence type="ECO:0000256" key="5">
    <source>
        <dbReference type="SAM" id="Phobius"/>
    </source>
</evidence>
<keyword evidence="5" id="KW-0472">Membrane</keyword>
<organism evidence="7 8">
    <name type="scientific">Streptomyces venezuelae (strain ATCC 10712 / CBS 650.69 / DSM 40230 / JCM 4526 / NBRC 13096 / PD 04745)</name>
    <dbReference type="NCBI Taxonomy" id="953739"/>
    <lineage>
        <taxon>Bacteria</taxon>
        <taxon>Bacillati</taxon>
        <taxon>Actinomycetota</taxon>
        <taxon>Actinomycetes</taxon>
        <taxon>Kitasatosporales</taxon>
        <taxon>Streptomycetaceae</taxon>
        <taxon>Streptomyces</taxon>
    </lineage>
</organism>
<reference evidence="7 8" key="1">
    <citation type="journal article" date="2011" name="BMC Genomics">
        <title>Genome-wide analysis of the role of GlnR in Streptomyces venezuelae provides new insights into global nitrogen regulation in actinomycetes.</title>
        <authorList>
            <person name="Pullan S.T."/>
            <person name="Bibb M.J."/>
            <person name="Merrick M."/>
        </authorList>
    </citation>
    <scope>NUCLEOTIDE SEQUENCE [LARGE SCALE GENOMIC DNA]</scope>
    <source>
        <strain evidence="7">ATCC 10712</strain>
    </source>
</reference>
<dbReference type="SMART" id="SM00382">
    <property type="entry name" value="AAA"/>
    <property type="match status" value="1"/>
</dbReference>
<evidence type="ECO:0000256" key="2">
    <source>
        <dbReference type="ARBA" id="ARBA00022741"/>
    </source>
</evidence>
<dbReference type="HOGENOM" id="CLU_512771_0_0_11"/>
<feature type="transmembrane region" description="Helical" evidence="5">
    <location>
        <begin position="492"/>
        <end position="510"/>
    </location>
</feature>
<dbReference type="PROSITE" id="PS50893">
    <property type="entry name" value="ABC_TRANSPORTER_2"/>
    <property type="match status" value="1"/>
</dbReference>
<proteinExistence type="predicted"/>
<feature type="region of interest" description="Disordered" evidence="4">
    <location>
        <begin position="195"/>
        <end position="338"/>
    </location>
</feature>
<feature type="transmembrane region" description="Helical" evidence="5">
    <location>
        <begin position="456"/>
        <end position="480"/>
    </location>
</feature>
<gene>
    <name evidence="7" type="ordered locus">SVEN_5859</name>
</gene>